<dbReference type="Gene3D" id="1.10.10.10">
    <property type="entry name" value="Winged helix-like DNA-binding domain superfamily/Winged helix DNA-binding domain"/>
    <property type="match status" value="1"/>
</dbReference>
<sequence length="236" mass="26063">MRPLTTGPSLADQAYGALRQSITDGTFVPGQRLTERGLATQFQVSPTPIREAISRLEHERLLVREGRTLTVAAPTIAQLRELVHIEAALRGVAARLAATRASARQLGQIAETHAAAQRVTRDGRPVEEVAREILTLTRRFHSQIDEASGNPMLVDMIATATAFDWTARLHAATTLGTDYPAHEGHQDHQEILEALRSRDPDRAEELTRTHTLHAGERFLTLAERERTAVPADDRGR</sequence>
<keyword evidence="3" id="KW-0804">Transcription</keyword>
<dbReference type="CDD" id="cd07377">
    <property type="entry name" value="WHTH_GntR"/>
    <property type="match status" value="1"/>
</dbReference>
<dbReference type="Proteomes" id="UP001500212">
    <property type="component" value="Unassembled WGS sequence"/>
</dbReference>
<evidence type="ECO:0000256" key="3">
    <source>
        <dbReference type="ARBA" id="ARBA00023163"/>
    </source>
</evidence>
<evidence type="ECO:0000256" key="2">
    <source>
        <dbReference type="ARBA" id="ARBA00023125"/>
    </source>
</evidence>
<dbReference type="Pfam" id="PF07729">
    <property type="entry name" value="FCD"/>
    <property type="match status" value="1"/>
</dbReference>
<dbReference type="Pfam" id="PF00392">
    <property type="entry name" value="GntR"/>
    <property type="match status" value="1"/>
</dbReference>
<evidence type="ECO:0000259" key="4">
    <source>
        <dbReference type="PROSITE" id="PS50949"/>
    </source>
</evidence>
<dbReference type="SUPFAM" id="SSF46785">
    <property type="entry name" value="Winged helix' DNA-binding domain"/>
    <property type="match status" value="1"/>
</dbReference>
<protein>
    <submittedName>
        <fullName evidence="5">GntR family transcriptional regulator</fullName>
    </submittedName>
</protein>
<evidence type="ECO:0000313" key="5">
    <source>
        <dbReference type="EMBL" id="GAA4604427.1"/>
    </source>
</evidence>
<dbReference type="InterPro" id="IPR011711">
    <property type="entry name" value="GntR_C"/>
</dbReference>
<name>A0ABP8TEW8_9ACTN</name>
<evidence type="ECO:0000313" key="6">
    <source>
        <dbReference type="Proteomes" id="UP001500212"/>
    </source>
</evidence>
<dbReference type="InterPro" id="IPR008920">
    <property type="entry name" value="TF_FadR/GntR_C"/>
</dbReference>
<evidence type="ECO:0000256" key="1">
    <source>
        <dbReference type="ARBA" id="ARBA00023015"/>
    </source>
</evidence>
<comment type="caution">
    <text evidence="5">The sequence shown here is derived from an EMBL/GenBank/DDBJ whole genome shotgun (WGS) entry which is preliminary data.</text>
</comment>
<dbReference type="InterPro" id="IPR036388">
    <property type="entry name" value="WH-like_DNA-bd_sf"/>
</dbReference>
<keyword evidence="6" id="KW-1185">Reference proteome</keyword>
<dbReference type="RefSeq" id="WP_345350443.1">
    <property type="nucleotide sequence ID" value="NZ_BAABHJ010000004.1"/>
</dbReference>
<keyword evidence="1" id="KW-0805">Transcription regulation</keyword>
<dbReference type="InterPro" id="IPR000524">
    <property type="entry name" value="Tscrpt_reg_HTH_GntR"/>
</dbReference>
<dbReference type="EMBL" id="BAABHJ010000004">
    <property type="protein sequence ID" value="GAA4604427.1"/>
    <property type="molecule type" value="Genomic_DNA"/>
</dbReference>
<proteinExistence type="predicted"/>
<feature type="domain" description="HTH gntR-type" evidence="4">
    <location>
        <begin position="8"/>
        <end position="74"/>
    </location>
</feature>
<dbReference type="SUPFAM" id="SSF48008">
    <property type="entry name" value="GntR ligand-binding domain-like"/>
    <property type="match status" value="1"/>
</dbReference>
<organism evidence="5 6">
    <name type="scientific">Actinoallomurus liliacearum</name>
    <dbReference type="NCBI Taxonomy" id="1080073"/>
    <lineage>
        <taxon>Bacteria</taxon>
        <taxon>Bacillati</taxon>
        <taxon>Actinomycetota</taxon>
        <taxon>Actinomycetes</taxon>
        <taxon>Streptosporangiales</taxon>
        <taxon>Thermomonosporaceae</taxon>
        <taxon>Actinoallomurus</taxon>
    </lineage>
</organism>
<reference evidence="6" key="1">
    <citation type="journal article" date="2019" name="Int. J. Syst. Evol. Microbiol.">
        <title>The Global Catalogue of Microorganisms (GCM) 10K type strain sequencing project: providing services to taxonomists for standard genome sequencing and annotation.</title>
        <authorList>
            <consortium name="The Broad Institute Genomics Platform"/>
            <consortium name="The Broad Institute Genome Sequencing Center for Infectious Disease"/>
            <person name="Wu L."/>
            <person name="Ma J."/>
        </authorList>
    </citation>
    <scope>NUCLEOTIDE SEQUENCE [LARGE SCALE GENOMIC DNA]</scope>
    <source>
        <strain evidence="6">JCM 17938</strain>
    </source>
</reference>
<keyword evidence="2" id="KW-0238">DNA-binding</keyword>
<dbReference type="SMART" id="SM00345">
    <property type="entry name" value="HTH_GNTR"/>
    <property type="match status" value="1"/>
</dbReference>
<dbReference type="InterPro" id="IPR036390">
    <property type="entry name" value="WH_DNA-bd_sf"/>
</dbReference>
<gene>
    <name evidence="5" type="ORF">GCM10023195_15060</name>
</gene>
<accession>A0ABP8TEW8</accession>
<dbReference type="PANTHER" id="PTHR43537">
    <property type="entry name" value="TRANSCRIPTIONAL REGULATOR, GNTR FAMILY"/>
    <property type="match status" value="1"/>
</dbReference>
<dbReference type="Gene3D" id="1.20.120.530">
    <property type="entry name" value="GntR ligand-binding domain-like"/>
    <property type="match status" value="1"/>
</dbReference>
<dbReference type="PANTHER" id="PTHR43537:SF5">
    <property type="entry name" value="UXU OPERON TRANSCRIPTIONAL REGULATOR"/>
    <property type="match status" value="1"/>
</dbReference>
<dbReference type="PROSITE" id="PS50949">
    <property type="entry name" value="HTH_GNTR"/>
    <property type="match status" value="1"/>
</dbReference>
<dbReference type="SMART" id="SM00895">
    <property type="entry name" value="FCD"/>
    <property type="match status" value="1"/>
</dbReference>